<dbReference type="InterPro" id="IPR013321">
    <property type="entry name" value="Arc_rbn_hlx_hlx"/>
</dbReference>
<dbReference type="InterPro" id="IPR005569">
    <property type="entry name" value="Arc_DNA-bd_dom"/>
</dbReference>
<sequence>MKGARKLPQFNLRWPQESLNLAKHIAAENGRSVNEELHRMFVQKMKEEGRCVA</sequence>
<evidence type="ECO:0000313" key="2">
    <source>
        <dbReference type="EMBL" id="EBQ6858926.1"/>
    </source>
</evidence>
<dbReference type="AlphaFoldDB" id="A0A5U5UV44"/>
<comment type="caution">
    <text evidence="2">The sequence shown here is derived from an EMBL/GenBank/DDBJ whole genome shotgun (WGS) entry which is preliminary data.</text>
</comment>
<dbReference type="GO" id="GO:0043565">
    <property type="term" value="F:sequence-specific DNA binding"/>
    <property type="evidence" value="ECO:0007669"/>
    <property type="project" value="UniProtKB-ARBA"/>
</dbReference>
<protein>
    <submittedName>
        <fullName evidence="2">Arc family DNA-binding protein</fullName>
    </submittedName>
</protein>
<feature type="domain" description="Arc-like DNA binding" evidence="1">
    <location>
        <begin position="4"/>
        <end position="50"/>
    </location>
</feature>
<dbReference type="Pfam" id="PF03869">
    <property type="entry name" value="Arc"/>
    <property type="match status" value="1"/>
</dbReference>
<dbReference type="SUPFAM" id="SSF47598">
    <property type="entry name" value="Ribbon-helix-helix"/>
    <property type="match status" value="1"/>
</dbReference>
<accession>A0A5U5UV44</accession>
<dbReference type="GO" id="GO:0006355">
    <property type="term" value="P:regulation of DNA-templated transcription"/>
    <property type="evidence" value="ECO:0007669"/>
    <property type="project" value="InterPro"/>
</dbReference>
<dbReference type="Gene3D" id="1.10.1220.10">
    <property type="entry name" value="Met repressor-like"/>
    <property type="match status" value="1"/>
</dbReference>
<evidence type="ECO:0000259" key="1">
    <source>
        <dbReference type="Pfam" id="PF03869"/>
    </source>
</evidence>
<organism evidence="2">
    <name type="scientific">Salmonella enterica</name>
    <name type="common">Salmonella choleraesuis</name>
    <dbReference type="NCBI Taxonomy" id="28901"/>
    <lineage>
        <taxon>Bacteria</taxon>
        <taxon>Pseudomonadati</taxon>
        <taxon>Pseudomonadota</taxon>
        <taxon>Gammaproteobacteria</taxon>
        <taxon>Enterobacterales</taxon>
        <taxon>Enterobacteriaceae</taxon>
        <taxon>Salmonella</taxon>
    </lineage>
</organism>
<reference evidence="2" key="1">
    <citation type="submission" date="2018-07" db="EMBL/GenBank/DDBJ databases">
        <authorList>
            <consortium name="GenomeTrakr network: Whole genome sequencing for foodborne pathogen traceback"/>
        </authorList>
    </citation>
    <scope>NUCLEOTIDE SEQUENCE</scope>
    <source>
        <strain evidence="2">FDA00011140</strain>
    </source>
</reference>
<gene>
    <name evidence="2" type="ORF">BUX03_13035</name>
</gene>
<dbReference type="EMBL" id="AAGPUO010000018">
    <property type="protein sequence ID" value="EBQ6858926.1"/>
    <property type="molecule type" value="Genomic_DNA"/>
</dbReference>
<proteinExistence type="predicted"/>
<keyword evidence="2" id="KW-0238">DNA-binding</keyword>
<dbReference type="InterPro" id="IPR010985">
    <property type="entry name" value="Ribbon_hlx_hlx"/>
</dbReference>
<name>A0A5U5UV44_SALER</name>